<protein>
    <submittedName>
        <fullName evidence="1">Uncharacterized protein</fullName>
    </submittedName>
</protein>
<accession>A0A1G8FLI3</accession>
<name>A0A1G8FLI3_9BURK</name>
<evidence type="ECO:0000313" key="2">
    <source>
        <dbReference type="Proteomes" id="UP000199706"/>
    </source>
</evidence>
<gene>
    <name evidence="1" type="ORF">SAMN05216466_113236</name>
</gene>
<dbReference type="AlphaFoldDB" id="A0A1G8FLI3"/>
<dbReference type="EMBL" id="FNCJ01000013">
    <property type="protein sequence ID" value="SDH82929.1"/>
    <property type="molecule type" value="Genomic_DNA"/>
</dbReference>
<organism evidence="1 2">
    <name type="scientific">Paraburkholderia phenazinium</name>
    <dbReference type="NCBI Taxonomy" id="60549"/>
    <lineage>
        <taxon>Bacteria</taxon>
        <taxon>Pseudomonadati</taxon>
        <taxon>Pseudomonadota</taxon>
        <taxon>Betaproteobacteria</taxon>
        <taxon>Burkholderiales</taxon>
        <taxon>Burkholderiaceae</taxon>
        <taxon>Paraburkholderia</taxon>
    </lineage>
</organism>
<proteinExistence type="predicted"/>
<sequence>MPDDNIRVATDLLIMRSVIRSRTKHPNQFSGESVLAVRASHVRVFFDFRKTLIDIYIQNPNKVLVRPNQKSIGKKRPFGLRLSEALKLFQRHSP</sequence>
<reference evidence="1 2" key="1">
    <citation type="submission" date="2016-10" db="EMBL/GenBank/DDBJ databases">
        <authorList>
            <person name="de Groot N.N."/>
        </authorList>
    </citation>
    <scope>NUCLEOTIDE SEQUENCE [LARGE SCALE GENOMIC DNA]</scope>
    <source>
        <strain evidence="1 2">LMG 2247</strain>
    </source>
</reference>
<evidence type="ECO:0000313" key="1">
    <source>
        <dbReference type="EMBL" id="SDH82929.1"/>
    </source>
</evidence>
<dbReference type="Proteomes" id="UP000199706">
    <property type="component" value="Unassembled WGS sequence"/>
</dbReference>